<accession>A0A2N3RNN3</accession>
<dbReference type="Proteomes" id="UP000233720">
    <property type="component" value="Unassembled WGS sequence"/>
</dbReference>
<sequence>MMTIESPYRCLQFNKLSLLVDHAQRAAVEAAIPDCNRLGSWIPITGCTAFSESDKSSPPAQISMWDFRAASEDDAMRAQNYLDSID</sequence>
<proteinExistence type="predicted"/>
<dbReference type="AlphaFoldDB" id="A0A2N3RNN3"/>
<evidence type="ECO:0000313" key="3">
    <source>
        <dbReference type="Proteomes" id="UP000233720"/>
    </source>
</evidence>
<evidence type="ECO:0000313" key="2">
    <source>
        <dbReference type="EMBL" id="PKV18388.1"/>
    </source>
</evidence>
<organism evidence="1 3">
    <name type="scientific">Xanthomonas prunicola</name>
    <dbReference type="NCBI Taxonomy" id="2053930"/>
    <lineage>
        <taxon>Bacteria</taxon>
        <taxon>Pseudomonadati</taxon>
        <taxon>Pseudomonadota</taxon>
        <taxon>Gammaproteobacteria</taxon>
        <taxon>Lysobacterales</taxon>
        <taxon>Lysobacteraceae</taxon>
        <taxon>Xanthomonas</taxon>
    </lineage>
</organism>
<name>A0A2N3RNN3_9XANT</name>
<gene>
    <name evidence="1" type="ORF">XpruCFBP8353_03220</name>
    <name evidence="2" type="ORF">XpruCFBP8354_03220</name>
</gene>
<protein>
    <submittedName>
        <fullName evidence="1">Uncharacterized protein</fullName>
    </submittedName>
</protein>
<dbReference type="OrthoDB" id="9986496at2"/>
<dbReference type="EMBL" id="PHKV01000001">
    <property type="protein sequence ID" value="PKV14107.1"/>
    <property type="molecule type" value="Genomic_DNA"/>
</dbReference>
<comment type="caution">
    <text evidence="1">The sequence shown here is derived from an EMBL/GenBank/DDBJ whole genome shotgun (WGS) entry which is preliminary data.</text>
</comment>
<dbReference type="RefSeq" id="WP_101361882.1">
    <property type="nucleotide sequence ID" value="NZ_PHKV01000001.1"/>
</dbReference>
<dbReference type="Proteomes" id="UP000233748">
    <property type="component" value="Unassembled WGS sequence"/>
</dbReference>
<evidence type="ECO:0000313" key="4">
    <source>
        <dbReference type="Proteomes" id="UP000233748"/>
    </source>
</evidence>
<reference evidence="3 4" key="1">
    <citation type="submission" date="2017-11" db="EMBL/GenBank/DDBJ databases">
        <title>Xanthomonas prunicola sp. nov., a novel pathogen that affects nectarine (Prunus persica var. nectarine) trees.</title>
        <authorList>
            <person name="Lopez M."/>
            <person name="Lopez-Soriano P."/>
            <person name="Garita-Cambronero J."/>
            <person name="Beltran C."/>
            <person name="Taghouti G."/>
            <person name="Portier P."/>
            <person name="Cubero J."/>
            <person name="Fischer-Le Saux M."/>
            <person name="Marco-Noales E."/>
        </authorList>
    </citation>
    <scope>NUCLEOTIDE SEQUENCE [LARGE SCALE GENOMIC DNA]</scope>
    <source>
        <strain evidence="1 3">CFBP8353</strain>
        <strain evidence="2 4">CFBP8354</strain>
    </source>
</reference>
<evidence type="ECO:0000313" key="1">
    <source>
        <dbReference type="EMBL" id="PKV14107.1"/>
    </source>
</evidence>
<keyword evidence="4" id="KW-1185">Reference proteome</keyword>
<dbReference type="EMBL" id="PHKW01000001">
    <property type="protein sequence ID" value="PKV18388.1"/>
    <property type="molecule type" value="Genomic_DNA"/>
</dbReference>